<gene>
    <name evidence="2" type="ORF">LCGC14_0409890</name>
</gene>
<feature type="transmembrane region" description="Helical" evidence="1">
    <location>
        <begin position="40"/>
        <end position="61"/>
    </location>
</feature>
<keyword evidence="1" id="KW-0812">Transmembrane</keyword>
<keyword evidence="1" id="KW-1133">Transmembrane helix</keyword>
<evidence type="ECO:0000313" key="2">
    <source>
        <dbReference type="EMBL" id="KKN72485.1"/>
    </source>
</evidence>
<evidence type="ECO:0000256" key="1">
    <source>
        <dbReference type="SAM" id="Phobius"/>
    </source>
</evidence>
<keyword evidence="1" id="KW-0472">Membrane</keyword>
<reference evidence="2" key="1">
    <citation type="journal article" date="2015" name="Nature">
        <title>Complex archaea that bridge the gap between prokaryotes and eukaryotes.</title>
        <authorList>
            <person name="Spang A."/>
            <person name="Saw J.H."/>
            <person name="Jorgensen S.L."/>
            <person name="Zaremba-Niedzwiedzka K."/>
            <person name="Martijn J."/>
            <person name="Lind A.E."/>
            <person name="van Eijk R."/>
            <person name="Schleper C."/>
            <person name="Guy L."/>
            <person name="Ettema T.J."/>
        </authorList>
    </citation>
    <scope>NUCLEOTIDE SEQUENCE</scope>
</reference>
<dbReference type="EMBL" id="LAZR01000361">
    <property type="protein sequence ID" value="KKN72485.1"/>
    <property type="molecule type" value="Genomic_DNA"/>
</dbReference>
<sequence length="63" mass="7284">MVEPTIEDYWDYLADHMKAHYVGPFRWRGHINWKDVAERVIAGCISGTFAGISFWLMVRLLGG</sequence>
<accession>A0A0F9SU37</accession>
<dbReference type="AlphaFoldDB" id="A0A0F9SU37"/>
<name>A0A0F9SU37_9ZZZZ</name>
<protein>
    <submittedName>
        <fullName evidence="2">Uncharacterized protein</fullName>
    </submittedName>
</protein>
<proteinExistence type="predicted"/>
<organism evidence="2">
    <name type="scientific">marine sediment metagenome</name>
    <dbReference type="NCBI Taxonomy" id="412755"/>
    <lineage>
        <taxon>unclassified sequences</taxon>
        <taxon>metagenomes</taxon>
        <taxon>ecological metagenomes</taxon>
    </lineage>
</organism>
<comment type="caution">
    <text evidence="2">The sequence shown here is derived from an EMBL/GenBank/DDBJ whole genome shotgun (WGS) entry which is preliminary data.</text>
</comment>